<dbReference type="OrthoDB" id="179563at2"/>
<protein>
    <submittedName>
        <fullName evidence="5">Alpha-N-acetylglucosaminidase</fullName>
    </submittedName>
</protein>
<accession>A0A2U2PI24</accession>
<dbReference type="PANTHER" id="PTHR12872">
    <property type="entry name" value="ALPHA-N-ACETYLGLUCOSAMINIDASE"/>
    <property type="match status" value="1"/>
</dbReference>
<dbReference type="Pfam" id="PF05089">
    <property type="entry name" value="NAGLU"/>
    <property type="match status" value="1"/>
</dbReference>
<dbReference type="InterPro" id="IPR024733">
    <property type="entry name" value="NAGLU_tim-barrel"/>
</dbReference>
<dbReference type="Gene3D" id="3.30.379.10">
    <property type="entry name" value="Chitobiase/beta-hexosaminidase domain 2-like"/>
    <property type="match status" value="1"/>
</dbReference>
<dbReference type="PANTHER" id="PTHR12872:SF1">
    <property type="entry name" value="ALPHA-N-ACETYLGLUCOSAMINIDASE"/>
    <property type="match status" value="1"/>
</dbReference>
<gene>
    <name evidence="5" type="ORF">DDR33_09865</name>
</gene>
<dbReference type="Pfam" id="PF12971">
    <property type="entry name" value="NAGLU_N"/>
    <property type="match status" value="1"/>
</dbReference>
<evidence type="ECO:0000259" key="3">
    <source>
        <dbReference type="Pfam" id="PF12971"/>
    </source>
</evidence>
<dbReference type="InterPro" id="IPR024732">
    <property type="entry name" value="NAGLU_C"/>
</dbReference>
<dbReference type="Gene3D" id="3.20.20.80">
    <property type="entry name" value="Glycosidases"/>
    <property type="match status" value="1"/>
</dbReference>
<keyword evidence="1" id="KW-0378">Hydrolase</keyword>
<reference evidence="5 6" key="1">
    <citation type="submission" date="2018-04" db="EMBL/GenBank/DDBJ databases">
        <title>Pedobacter chongqingensis sp. nov., isolated from a rottenly hemp rope.</title>
        <authorList>
            <person name="Cai Y."/>
        </authorList>
    </citation>
    <scope>NUCLEOTIDE SEQUENCE [LARGE SCALE GENOMIC DNA]</scope>
    <source>
        <strain evidence="5 6">FJ4-8</strain>
    </source>
</reference>
<keyword evidence="6" id="KW-1185">Reference proteome</keyword>
<dbReference type="Gene3D" id="1.20.120.670">
    <property type="entry name" value="N-acetyl-b-d-glucoasminidase"/>
    <property type="match status" value="1"/>
</dbReference>
<evidence type="ECO:0000259" key="2">
    <source>
        <dbReference type="Pfam" id="PF05089"/>
    </source>
</evidence>
<evidence type="ECO:0000256" key="1">
    <source>
        <dbReference type="ARBA" id="ARBA00022801"/>
    </source>
</evidence>
<evidence type="ECO:0000313" key="5">
    <source>
        <dbReference type="EMBL" id="PWG80912.1"/>
    </source>
</evidence>
<evidence type="ECO:0000313" key="6">
    <source>
        <dbReference type="Proteomes" id="UP000245647"/>
    </source>
</evidence>
<dbReference type="GO" id="GO:0016787">
    <property type="term" value="F:hydrolase activity"/>
    <property type="evidence" value="ECO:0007669"/>
    <property type="project" value="UniProtKB-KW"/>
</dbReference>
<name>A0A2U2PI24_9SPHI</name>
<dbReference type="AlphaFoldDB" id="A0A2U2PI24"/>
<feature type="domain" description="Alpha-N-acetylglucosaminidase C-terminal" evidence="4">
    <location>
        <begin position="485"/>
        <end position="684"/>
    </location>
</feature>
<proteinExistence type="predicted"/>
<feature type="domain" description="Alpha-N-acetylglucosaminidase N-terminal" evidence="3">
    <location>
        <begin position="38"/>
        <end position="116"/>
    </location>
</feature>
<feature type="domain" description="Alpha-N-acetylglucosaminidase tim-barrel" evidence="2">
    <location>
        <begin position="130"/>
        <end position="476"/>
    </location>
</feature>
<dbReference type="InterPro" id="IPR024240">
    <property type="entry name" value="NAGLU_N"/>
</dbReference>
<dbReference type="InterPro" id="IPR029018">
    <property type="entry name" value="Hex-like_dom2"/>
</dbReference>
<sequence>MDILSMYKKIILFFILASWNGINVEARQVDVGSITASSRNVIRRTIGNRADAIDLQVVPSENGTDVYEIEARGGVLTVRGSSPSAICSGFYEYLRKACKSMVSWSGSNLHIPLKWPDYSKVKVVSPYRYRYYLNVVTFGYTTPYWDWARWEKELDWMALHGVNLPLATVASETIAARVWKKLGLSNKETDAFFTGPAHLPWHRMGNLNKWDGPVPSDWHKDQLDLQHKILKRMRELGMNPVAPAFAGFVPEGFKKKHPELHVNALKWGGFPAEYNAYVLSPGSPWFKTIGKMFVEEWEKEFGKNTFYLSDSFNEMDVPVPKDHPEQKYPLLAGYGESIYNSIKAGNPDAVWVTQGWTFGYQHKFWDQRSLQAMLSKVPDDRMLILDLANEYPEYVWKIPMVWKTHQGFYGKQWIYSFVPNFGGKTPWTGVLSLYASGSAEALKSPFSKNLVGFGSAPEGIENNEVVYELLADMGWKRDAVDLDKWLDEYCRSRYGAYPDKMKLAWEQLRKSAYGSFGSYPRFLWQLVVPDTRRKGSVNSDSLFMRSAENFLDCSEELKASKLYQNDAIEIAMLYLGVRADQWYSRALKADAQNDQTVKRKAGEKAVEILYQIDRLLESHPNNRLQTWVDYARSHGKTEEEKNYYEANAKRLITTWGGVQNDYAARIWSGLIRDYYIPRIQKHLANAGFRRLDWEEKWIKTPGGSRVEPFDDPIQKAKELVAAYGSIEL</sequence>
<comment type="caution">
    <text evidence="5">The sequence shown here is derived from an EMBL/GenBank/DDBJ whole genome shotgun (WGS) entry which is preliminary data.</text>
</comment>
<dbReference type="EMBL" id="QEAS01000007">
    <property type="protein sequence ID" value="PWG80912.1"/>
    <property type="molecule type" value="Genomic_DNA"/>
</dbReference>
<dbReference type="Proteomes" id="UP000245647">
    <property type="component" value="Unassembled WGS sequence"/>
</dbReference>
<dbReference type="InterPro" id="IPR007781">
    <property type="entry name" value="NAGLU"/>
</dbReference>
<dbReference type="Pfam" id="PF12972">
    <property type="entry name" value="NAGLU_C"/>
    <property type="match status" value="1"/>
</dbReference>
<evidence type="ECO:0000259" key="4">
    <source>
        <dbReference type="Pfam" id="PF12972"/>
    </source>
</evidence>
<organism evidence="5 6">
    <name type="scientific">Pararcticibacter amylolyticus</name>
    <dbReference type="NCBI Taxonomy" id="2173175"/>
    <lineage>
        <taxon>Bacteria</taxon>
        <taxon>Pseudomonadati</taxon>
        <taxon>Bacteroidota</taxon>
        <taxon>Sphingobacteriia</taxon>
        <taxon>Sphingobacteriales</taxon>
        <taxon>Sphingobacteriaceae</taxon>
        <taxon>Pararcticibacter</taxon>
    </lineage>
</organism>
<dbReference type="GO" id="GO:0005975">
    <property type="term" value="P:carbohydrate metabolic process"/>
    <property type="evidence" value="ECO:0007669"/>
    <property type="project" value="UniProtKB-ARBA"/>
</dbReference>